<name>A0A423N7U4_PSEFL</name>
<dbReference type="Proteomes" id="UP000283650">
    <property type="component" value="Unassembled WGS sequence"/>
</dbReference>
<gene>
    <name evidence="1" type="ORF">BK672_18240</name>
</gene>
<evidence type="ECO:0000313" key="2">
    <source>
        <dbReference type="Proteomes" id="UP000283650"/>
    </source>
</evidence>
<dbReference type="EMBL" id="MOBY01000010">
    <property type="protein sequence ID" value="RON94219.1"/>
    <property type="molecule type" value="Genomic_DNA"/>
</dbReference>
<dbReference type="AlphaFoldDB" id="A0A423N7U4"/>
<reference evidence="1 2" key="1">
    <citation type="submission" date="2016-10" db="EMBL/GenBank/DDBJ databases">
        <title>Comparative genome analysis of multiple Pseudomonas spp. focuses on biocontrol and plant growth promoting traits.</title>
        <authorList>
            <person name="Tao X.-Y."/>
            <person name="Taylor C.G."/>
        </authorList>
    </citation>
    <scope>NUCLEOTIDE SEQUENCE [LARGE SCALE GENOMIC DNA]</scope>
    <source>
        <strain evidence="1 2">2F9</strain>
    </source>
</reference>
<accession>A0A423N7U4</accession>
<comment type="caution">
    <text evidence="1">The sequence shown here is derived from an EMBL/GenBank/DDBJ whole genome shotgun (WGS) entry which is preliminary data.</text>
</comment>
<protein>
    <submittedName>
        <fullName evidence="1">Uncharacterized protein</fullName>
    </submittedName>
</protein>
<sequence length="81" mass="8813">MSTAGQAAQALRVKAIYIGRGRHKQDAFPYVQNIGRWRLNGHGREYRRQLASHAGCATDGLVATDVMSMQTGLLRAVGDAD</sequence>
<organism evidence="1 2">
    <name type="scientific">Pseudomonas fluorescens</name>
    <dbReference type="NCBI Taxonomy" id="294"/>
    <lineage>
        <taxon>Bacteria</taxon>
        <taxon>Pseudomonadati</taxon>
        <taxon>Pseudomonadota</taxon>
        <taxon>Gammaproteobacteria</taxon>
        <taxon>Pseudomonadales</taxon>
        <taxon>Pseudomonadaceae</taxon>
        <taxon>Pseudomonas</taxon>
    </lineage>
</organism>
<proteinExistence type="predicted"/>
<evidence type="ECO:0000313" key="1">
    <source>
        <dbReference type="EMBL" id="RON94219.1"/>
    </source>
</evidence>